<reference evidence="3" key="1">
    <citation type="journal article" date="2022" name="Syst. Appl. Microbiol.">
        <title>Natronocalculus amylovorans gen. nov., sp. nov., and Natranaeroarchaeum aerophilus sp. nov., dominant culturable amylolytic natronoarchaea from hypersaline soda lakes in southwestern Siberia.</title>
        <authorList>
            <person name="Sorokin D.Y."/>
            <person name="Elcheninov A.G."/>
            <person name="Khizhniak T.V."/>
            <person name="Koenen M."/>
            <person name="Bale N.J."/>
            <person name="Damste J.S.S."/>
            <person name="Kublanov I.V."/>
        </authorList>
    </citation>
    <scope>NUCLEOTIDE SEQUENCE</scope>
    <source>
        <strain evidence="3">AArc-St2</strain>
    </source>
</reference>
<keyword evidence="2" id="KW-1133">Transmembrane helix</keyword>
<comment type="caution">
    <text evidence="3">The sequence shown here is derived from an EMBL/GenBank/DDBJ whole genome shotgun (WGS) entry which is preliminary data.</text>
</comment>
<sequence length="243" mass="26935">MSTDSEPDFRRGSIAVRIYTQLRSWSHDSIIVTSLTDGAEEPPIGVDRSAGTVESERSESQFEMPTAGPRSTSTVYRVYVGIRRFVESSWLYRWLTAEPDSEVIVIDLRETFSAGPVLRQLDRRIRDVISVIPSSLGLRNGFQLRSRFVVRPLRVCSFVLLVSVLAGLSSLVLTGADIGISTFLLLALLLVAVRGTQSTRSLAAVQATWWYERVSAAIESSVFMDAVDPPPTADDPESMQNRH</sequence>
<feature type="region of interest" description="Disordered" evidence="1">
    <location>
        <begin position="41"/>
        <end position="68"/>
    </location>
</feature>
<keyword evidence="4" id="KW-1185">Reference proteome</keyword>
<feature type="transmembrane region" description="Helical" evidence="2">
    <location>
        <begin position="178"/>
        <end position="196"/>
    </location>
</feature>
<protein>
    <submittedName>
        <fullName evidence="3">Uncharacterized protein</fullName>
    </submittedName>
</protein>
<reference evidence="3" key="2">
    <citation type="submission" date="2022-02" db="EMBL/GenBank/DDBJ databases">
        <authorList>
            <person name="Elcheninov A.G."/>
            <person name="Sorokin D.Y."/>
            <person name="Kublanov I.V."/>
        </authorList>
    </citation>
    <scope>NUCLEOTIDE SEQUENCE</scope>
    <source>
        <strain evidence="3">AArc-St2</strain>
    </source>
</reference>
<dbReference type="EMBL" id="JAKRVX010000004">
    <property type="protein sequence ID" value="MCL9817473.1"/>
    <property type="molecule type" value="Genomic_DNA"/>
</dbReference>
<dbReference type="AlphaFoldDB" id="A0AAE3FYN9"/>
<organism evidence="3 4">
    <name type="scientific">Natronocalculus amylovorans</name>
    <dbReference type="NCBI Taxonomy" id="2917812"/>
    <lineage>
        <taxon>Archaea</taxon>
        <taxon>Methanobacteriati</taxon>
        <taxon>Methanobacteriota</taxon>
        <taxon>Stenosarchaea group</taxon>
        <taxon>Halobacteria</taxon>
        <taxon>Halobacteriales</taxon>
        <taxon>Haloferacaceae</taxon>
        <taxon>Natronocalculus</taxon>
    </lineage>
</organism>
<evidence type="ECO:0000256" key="2">
    <source>
        <dbReference type="SAM" id="Phobius"/>
    </source>
</evidence>
<gene>
    <name evidence="3" type="ORF">AArcSt2_11010</name>
</gene>
<feature type="transmembrane region" description="Helical" evidence="2">
    <location>
        <begin position="153"/>
        <end position="172"/>
    </location>
</feature>
<proteinExistence type="predicted"/>
<dbReference type="RefSeq" id="WP_250584610.1">
    <property type="nucleotide sequence ID" value="NZ_JAKRVX010000004.1"/>
</dbReference>
<evidence type="ECO:0000313" key="4">
    <source>
        <dbReference type="Proteomes" id="UP001203207"/>
    </source>
</evidence>
<evidence type="ECO:0000256" key="1">
    <source>
        <dbReference type="SAM" id="MobiDB-lite"/>
    </source>
</evidence>
<keyword evidence="2" id="KW-0472">Membrane</keyword>
<name>A0AAE3FYN9_9EURY</name>
<accession>A0AAE3FYN9</accession>
<dbReference type="Proteomes" id="UP001203207">
    <property type="component" value="Unassembled WGS sequence"/>
</dbReference>
<evidence type="ECO:0000313" key="3">
    <source>
        <dbReference type="EMBL" id="MCL9817473.1"/>
    </source>
</evidence>
<keyword evidence="2" id="KW-0812">Transmembrane</keyword>